<dbReference type="CDD" id="cd08771">
    <property type="entry name" value="DLP_1"/>
    <property type="match status" value="1"/>
</dbReference>
<dbReference type="PROSITE" id="PS51718">
    <property type="entry name" value="G_DYNAMIN_2"/>
    <property type="match status" value="1"/>
</dbReference>
<evidence type="ECO:0000256" key="1">
    <source>
        <dbReference type="ARBA" id="ARBA00022741"/>
    </source>
</evidence>
<dbReference type="STRING" id="1380566.A0A179FCR3"/>
<dbReference type="Gene3D" id="1.20.120.1240">
    <property type="entry name" value="Dynamin, middle domain"/>
    <property type="match status" value="1"/>
</dbReference>
<sequence>MGTAGGTNSLTSPDRLHKIDQLREKNVGTHMPLPQLVVVGDQSSGKSSLLESLTGIPFPNGQGLCTRYATQITHRRDSVQDITVSIIPGPDATDEEKTRLSSYHHSVKDTDELLVKFESILLDVNAAMGIKTKMNPDGNKTFSQDVLKIEKCGPTEDYLTVIDVPGIFRNTEEGVTTERDKTLVLDMVKGYIEQERTIILAVLPSTVDIMTQEILNLAEKYDKSGERTLGVLTKPDLLTERSTKAVVCDLVNGKKRPLNLGYYVVRNRGADEDSQDEMMSRRREDMFKEEPWCNLPPDRVGVIALRERLQELLGQITDRAFPKLRAEARRMLTACKKSLDGLGFSRQTEREQQVYLSDLAGQFQRLVRYALEANYSSHPTLDNEELRLITDIVNITDKFNDNFISASHSHYFQGADKTSISEDSSEYEVPAEADDESNGEYSHQSVELTEGQFPELDSIIDMHCILEKPRGDIMDWIKKMYYRSRGLELTFGPELLASAFKEQSRKWEPLAKTYMSKVILTIHRFIVTILGEICSDTKVLDELKSVLSSDLLDRYQAAMDQAMFLVNIERDTKPYTLHKSFSNALEESSTRRVVHSLGGDGAYVTHHGKRAVLVSNIEGALKTKSNTAKTTELIHDTLEAYYDVAKQRFVDNVSRQAVHHCLLMGPKSPLFLFSEKWVLELDDKKLEAIAGESRLVRDKREQLKKKIHDLESAVEILR</sequence>
<dbReference type="OrthoDB" id="415706at2759"/>
<dbReference type="InterPro" id="IPR027417">
    <property type="entry name" value="P-loop_NTPase"/>
</dbReference>
<dbReference type="AlphaFoldDB" id="A0A179FCR3"/>
<reference evidence="6 7" key="1">
    <citation type="journal article" date="2016" name="PLoS Pathog.">
        <title>Biosynthesis of antibiotic leucinostatins in bio-control fungus Purpureocillium lilacinum and their inhibition on phytophthora revealed by genome mining.</title>
        <authorList>
            <person name="Wang G."/>
            <person name="Liu Z."/>
            <person name="Lin R."/>
            <person name="Li E."/>
            <person name="Mao Z."/>
            <person name="Ling J."/>
            <person name="Yang Y."/>
            <person name="Yin W.B."/>
            <person name="Xie B."/>
        </authorList>
    </citation>
    <scope>NUCLEOTIDE SEQUENCE [LARGE SCALE GENOMIC DNA]</scope>
    <source>
        <strain evidence="6">170</strain>
    </source>
</reference>
<dbReference type="EMBL" id="LSBJ02000006">
    <property type="protein sequence ID" value="OAQ63365.1"/>
    <property type="molecule type" value="Genomic_DNA"/>
</dbReference>
<protein>
    <submittedName>
        <fullName evidence="6">Interferon-induced GTP-binding protein Mx2</fullName>
    </submittedName>
</protein>
<dbReference type="InterPro" id="IPR020850">
    <property type="entry name" value="GED_dom"/>
</dbReference>
<dbReference type="PANTHER" id="PTHR11566">
    <property type="entry name" value="DYNAMIN"/>
    <property type="match status" value="1"/>
</dbReference>
<evidence type="ECO:0000313" key="7">
    <source>
        <dbReference type="Proteomes" id="UP000078397"/>
    </source>
</evidence>
<dbReference type="SMART" id="SM00053">
    <property type="entry name" value="DYNc"/>
    <property type="match status" value="1"/>
</dbReference>
<keyword evidence="1" id="KW-0547">Nucleotide-binding</keyword>
<name>A0A179FCR3_METCM</name>
<dbReference type="GO" id="GO:0016020">
    <property type="term" value="C:membrane"/>
    <property type="evidence" value="ECO:0007669"/>
    <property type="project" value="TreeGrafter"/>
</dbReference>
<dbReference type="GO" id="GO:0003924">
    <property type="term" value="F:GTPase activity"/>
    <property type="evidence" value="ECO:0007669"/>
    <property type="project" value="InterPro"/>
</dbReference>
<comment type="caution">
    <text evidence="6">The sequence shown here is derived from an EMBL/GenBank/DDBJ whole genome shotgun (WGS) entry which is preliminary data.</text>
</comment>
<evidence type="ECO:0000256" key="3">
    <source>
        <dbReference type="SAM" id="MobiDB-lite"/>
    </source>
</evidence>
<evidence type="ECO:0000259" key="4">
    <source>
        <dbReference type="PROSITE" id="PS51388"/>
    </source>
</evidence>
<dbReference type="Pfam" id="PF00350">
    <property type="entry name" value="Dynamin_N"/>
    <property type="match status" value="1"/>
</dbReference>
<dbReference type="Gene3D" id="3.40.50.300">
    <property type="entry name" value="P-loop containing nucleotide triphosphate hydrolases"/>
    <property type="match status" value="1"/>
</dbReference>
<dbReference type="InterPro" id="IPR045063">
    <property type="entry name" value="Dynamin_N"/>
</dbReference>
<dbReference type="GO" id="GO:0016559">
    <property type="term" value="P:peroxisome fission"/>
    <property type="evidence" value="ECO:0007669"/>
    <property type="project" value="TreeGrafter"/>
</dbReference>
<dbReference type="GO" id="GO:0005525">
    <property type="term" value="F:GTP binding"/>
    <property type="evidence" value="ECO:0007669"/>
    <property type="project" value="InterPro"/>
</dbReference>
<dbReference type="GO" id="GO:0005874">
    <property type="term" value="C:microtubule"/>
    <property type="evidence" value="ECO:0007669"/>
    <property type="project" value="TreeGrafter"/>
</dbReference>
<dbReference type="InterPro" id="IPR000375">
    <property type="entry name" value="Dynamin_stalk"/>
</dbReference>
<dbReference type="InterPro" id="IPR022812">
    <property type="entry name" value="Dynamin"/>
</dbReference>
<keyword evidence="7" id="KW-1185">Reference proteome</keyword>
<organism evidence="6 7">
    <name type="scientific">Pochonia chlamydosporia 170</name>
    <dbReference type="NCBI Taxonomy" id="1380566"/>
    <lineage>
        <taxon>Eukaryota</taxon>
        <taxon>Fungi</taxon>
        <taxon>Dikarya</taxon>
        <taxon>Ascomycota</taxon>
        <taxon>Pezizomycotina</taxon>
        <taxon>Sordariomycetes</taxon>
        <taxon>Hypocreomycetidae</taxon>
        <taxon>Hypocreales</taxon>
        <taxon>Clavicipitaceae</taxon>
        <taxon>Pochonia</taxon>
    </lineage>
</organism>
<dbReference type="GO" id="GO:0006897">
    <property type="term" value="P:endocytosis"/>
    <property type="evidence" value="ECO:0007669"/>
    <property type="project" value="TreeGrafter"/>
</dbReference>
<dbReference type="PROSITE" id="PS51388">
    <property type="entry name" value="GED"/>
    <property type="match status" value="1"/>
</dbReference>
<gene>
    <name evidence="6" type="ORF">VFPPC_09219</name>
</gene>
<evidence type="ECO:0000313" key="6">
    <source>
        <dbReference type="EMBL" id="OAQ63365.1"/>
    </source>
</evidence>
<dbReference type="InterPro" id="IPR030381">
    <property type="entry name" value="G_DYNAMIN_dom"/>
</dbReference>
<feature type="domain" description="Dynamin-type G" evidence="5">
    <location>
        <begin position="30"/>
        <end position="322"/>
    </location>
</feature>
<dbReference type="RefSeq" id="XP_018140945.1">
    <property type="nucleotide sequence ID" value="XM_018287791.1"/>
</dbReference>
<feature type="region of interest" description="Disordered" evidence="3">
    <location>
        <begin position="419"/>
        <end position="442"/>
    </location>
</feature>
<feature type="domain" description="GED" evidence="4">
    <location>
        <begin position="631"/>
        <end position="718"/>
    </location>
</feature>
<dbReference type="GO" id="GO:0000266">
    <property type="term" value="P:mitochondrial fission"/>
    <property type="evidence" value="ECO:0007669"/>
    <property type="project" value="TreeGrafter"/>
</dbReference>
<dbReference type="FunFam" id="3.40.50.300:FF:001425">
    <property type="entry name" value="Dynamin GTPase, putative"/>
    <property type="match status" value="1"/>
</dbReference>
<keyword evidence="2" id="KW-0342">GTP-binding</keyword>
<dbReference type="Pfam" id="PF01031">
    <property type="entry name" value="Dynamin_M"/>
    <property type="match status" value="1"/>
</dbReference>
<feature type="compositionally biased region" description="Acidic residues" evidence="3">
    <location>
        <begin position="423"/>
        <end position="438"/>
    </location>
</feature>
<evidence type="ECO:0000259" key="5">
    <source>
        <dbReference type="PROSITE" id="PS51718"/>
    </source>
</evidence>
<dbReference type="KEGG" id="pchm:VFPPC_09219"/>
<evidence type="ECO:0000256" key="2">
    <source>
        <dbReference type="ARBA" id="ARBA00023134"/>
    </source>
</evidence>
<proteinExistence type="predicted"/>
<dbReference type="InterPro" id="IPR001401">
    <property type="entry name" value="Dynamin_GTPase"/>
</dbReference>
<dbReference type="PANTHER" id="PTHR11566:SF215">
    <property type="entry name" value="DYNAMIN GTPASE"/>
    <property type="match status" value="1"/>
</dbReference>
<dbReference type="Proteomes" id="UP000078397">
    <property type="component" value="Unassembled WGS sequence"/>
</dbReference>
<dbReference type="InterPro" id="IPR003130">
    <property type="entry name" value="GED"/>
</dbReference>
<dbReference type="GO" id="GO:0048312">
    <property type="term" value="P:intracellular distribution of mitochondria"/>
    <property type="evidence" value="ECO:0007669"/>
    <property type="project" value="TreeGrafter"/>
</dbReference>
<dbReference type="PRINTS" id="PR00195">
    <property type="entry name" value="DYNAMIN"/>
</dbReference>
<dbReference type="GeneID" id="28851785"/>
<dbReference type="GO" id="GO:0008017">
    <property type="term" value="F:microtubule binding"/>
    <property type="evidence" value="ECO:0007669"/>
    <property type="project" value="TreeGrafter"/>
</dbReference>
<dbReference type="GO" id="GO:0005739">
    <property type="term" value="C:mitochondrion"/>
    <property type="evidence" value="ECO:0007669"/>
    <property type="project" value="TreeGrafter"/>
</dbReference>
<dbReference type="SUPFAM" id="SSF52540">
    <property type="entry name" value="P-loop containing nucleoside triphosphate hydrolases"/>
    <property type="match status" value="1"/>
</dbReference>
<accession>A0A179FCR3</accession>
<dbReference type="Pfam" id="PF02212">
    <property type="entry name" value="GED"/>
    <property type="match status" value="1"/>
</dbReference>